<dbReference type="InterPro" id="IPR035516">
    <property type="entry name" value="Gyrase/topoIV_suA_C"/>
</dbReference>
<evidence type="ECO:0000256" key="8">
    <source>
        <dbReference type="SAM" id="Coils"/>
    </source>
</evidence>
<evidence type="ECO:0000259" key="9">
    <source>
        <dbReference type="PROSITE" id="PS52040"/>
    </source>
</evidence>
<keyword evidence="6 7" id="KW-0413">Isomerase</keyword>
<comment type="similarity">
    <text evidence="2">Belongs to the type II topoisomerase GyrA/ParC subunit family.</text>
</comment>
<dbReference type="InterPro" id="IPR013760">
    <property type="entry name" value="Topo_IIA-like_dom_sf"/>
</dbReference>
<evidence type="ECO:0000313" key="10">
    <source>
        <dbReference type="EMBL" id="PKW25562.1"/>
    </source>
</evidence>
<dbReference type="Gene3D" id="1.10.268.10">
    <property type="entry name" value="Topoisomerase, domain 3"/>
    <property type="match status" value="1"/>
</dbReference>
<dbReference type="PANTHER" id="PTHR43493">
    <property type="entry name" value="DNA GYRASE/TOPOISOMERASE SUBUNIT A"/>
    <property type="match status" value="1"/>
</dbReference>
<dbReference type="Pfam" id="PF03989">
    <property type="entry name" value="DNA_gyraseA_C"/>
    <property type="match status" value="2"/>
</dbReference>
<evidence type="ECO:0000256" key="7">
    <source>
        <dbReference type="PROSITE-ProRule" id="PRU01384"/>
    </source>
</evidence>
<dbReference type="NCBIfam" id="NF004044">
    <property type="entry name" value="PRK05561.1"/>
    <property type="match status" value="1"/>
</dbReference>
<dbReference type="GO" id="GO:0034335">
    <property type="term" value="F:DNA negative supercoiling activity"/>
    <property type="evidence" value="ECO:0007669"/>
    <property type="project" value="UniProtKB-ARBA"/>
</dbReference>
<evidence type="ECO:0000256" key="2">
    <source>
        <dbReference type="ARBA" id="ARBA00008263"/>
    </source>
</evidence>
<organism evidence="10 11">
    <name type="scientific">Phycicoccus duodecadis</name>
    <dbReference type="NCBI Taxonomy" id="173053"/>
    <lineage>
        <taxon>Bacteria</taxon>
        <taxon>Bacillati</taxon>
        <taxon>Actinomycetota</taxon>
        <taxon>Actinomycetes</taxon>
        <taxon>Micrococcales</taxon>
        <taxon>Intrasporangiaceae</taxon>
        <taxon>Phycicoccus</taxon>
    </lineage>
</organism>
<dbReference type="Gene3D" id="2.120.10.90">
    <property type="entry name" value="DNA gyrase/topoisomerase IV, subunit A, C-terminal"/>
    <property type="match status" value="1"/>
</dbReference>
<dbReference type="PANTHER" id="PTHR43493:SF5">
    <property type="entry name" value="DNA GYRASE SUBUNIT A, CHLOROPLASTIC_MITOCHONDRIAL"/>
    <property type="match status" value="1"/>
</dbReference>
<keyword evidence="4 7" id="KW-0799">Topoisomerase</keyword>
<dbReference type="SMART" id="SM00434">
    <property type="entry name" value="TOP4c"/>
    <property type="match status" value="1"/>
</dbReference>
<name>A0A2N3YFC0_9MICO</name>
<sequence>MATRSTTPPPEDFTERIVDIDVEEEMRSAFLEYSYSVIYSRALPDARDGLKPVQRRILFGMSELGLRPERPHVKCSRVVGEVMGKYHPHGDQAIYDALVRLAQPFTMRLPLVDGHGNFGSLDDGPAASRYTEARMAPAALLMVTALDEDTVDFVPNYDDSLTQPGVLPAAFPNLLVNGTSGIAVGMATNMAPHNLVEVIGAARHLIDHPDCSLDDLMKFVPGPDLPGGGRIVGLDGIRDAYLTGRGSFRTRATARVEKVTARRMGITVTELPYLIGPEKVIERVKTLVQNKKLQGISDVKDLTDRKNGLRLVFEIKNGFNPDAVLEQLYKLTPMEDSFGINNVALVDGQPRTLGLKELLRVYVDFRVDVVRRRTAFRLAKRQARLHLVEGLLIAILDIDEVIQLIRASDDAAAAKERLMSVFDLSDAQAEYILELQLRRLTRFSRIELEAERDELRRQIAELEAILADEKLLRRTVSTELADVAKAHGTPRRTVLLESAGTPLTATTPLEVADDPCWVLLSSTGLLARTSDADPVPADGPRAKHDAIIGAVRTTARGEFGLVTSFGRMVRLSALELPTLPPLGGAPSLSGGAPLAVFVDLPRGEEPLTIVPLDPDGPGVALGTAQGVVKRVTPDYPGRSDWEAVSLKDGDRVVGAVALRDGTEDLVFVTSDAQLLRFPASAVRPQGRSAGGMAGVRLAPGATVAFFGAVDPAAENVVVTSAGSSDALPGTQPGSLKVTPYSEYPAKGRATGGVRAHRFLRGEDALVLAWVGALPARASGAGGVALELPQATGRRDGSGVAHGAVIAGIGAPVR</sequence>
<dbReference type="FunFam" id="1.10.268.10:FF:000001">
    <property type="entry name" value="DNA gyrase subunit A"/>
    <property type="match status" value="1"/>
</dbReference>
<dbReference type="InterPro" id="IPR013758">
    <property type="entry name" value="Topo_IIA_A/C_ab"/>
</dbReference>
<evidence type="ECO:0000256" key="1">
    <source>
        <dbReference type="ARBA" id="ARBA00000185"/>
    </source>
</evidence>
<evidence type="ECO:0000256" key="6">
    <source>
        <dbReference type="ARBA" id="ARBA00023235"/>
    </source>
</evidence>
<reference evidence="10 11" key="1">
    <citation type="submission" date="2017-12" db="EMBL/GenBank/DDBJ databases">
        <title>Sequencing the genomes of 1000 Actinobacteria strains.</title>
        <authorList>
            <person name="Klenk H.-P."/>
        </authorList>
    </citation>
    <scope>NUCLEOTIDE SEQUENCE [LARGE SCALE GENOMIC DNA]</scope>
    <source>
        <strain evidence="10 11">DSM 12806</strain>
    </source>
</reference>
<evidence type="ECO:0000313" key="11">
    <source>
        <dbReference type="Proteomes" id="UP000233781"/>
    </source>
</evidence>
<dbReference type="InterPro" id="IPR013757">
    <property type="entry name" value="Topo_IIA_A_a_sf"/>
</dbReference>
<dbReference type="Pfam" id="PF00521">
    <property type="entry name" value="DNA_topoisoIV"/>
    <property type="match status" value="1"/>
</dbReference>
<gene>
    <name evidence="10" type="ORF">ATL31_0359</name>
</gene>
<dbReference type="GO" id="GO:0009330">
    <property type="term" value="C:DNA topoisomerase type II (double strand cut, ATP-hydrolyzing) complex"/>
    <property type="evidence" value="ECO:0007669"/>
    <property type="project" value="TreeGrafter"/>
</dbReference>
<dbReference type="GO" id="GO:0005737">
    <property type="term" value="C:cytoplasm"/>
    <property type="evidence" value="ECO:0007669"/>
    <property type="project" value="TreeGrafter"/>
</dbReference>
<keyword evidence="5 7" id="KW-0238">DNA-binding</keyword>
<dbReference type="InterPro" id="IPR050220">
    <property type="entry name" value="Type_II_DNA_Topoisomerases"/>
</dbReference>
<feature type="active site" description="O-(5'-phospho-DNA)-tyrosine intermediate" evidence="7">
    <location>
        <position position="130"/>
    </location>
</feature>
<dbReference type="FunFam" id="3.30.1360.40:FF:000002">
    <property type="entry name" value="DNA gyrase subunit A"/>
    <property type="match status" value="1"/>
</dbReference>
<keyword evidence="11" id="KW-1185">Reference proteome</keyword>
<dbReference type="AlphaFoldDB" id="A0A2N3YFC0"/>
<dbReference type="GO" id="GO:0006265">
    <property type="term" value="P:DNA topological change"/>
    <property type="evidence" value="ECO:0007669"/>
    <property type="project" value="UniProtKB-UniRule"/>
</dbReference>
<dbReference type="Proteomes" id="UP000233781">
    <property type="component" value="Unassembled WGS sequence"/>
</dbReference>
<evidence type="ECO:0000256" key="3">
    <source>
        <dbReference type="ARBA" id="ARBA00012895"/>
    </source>
</evidence>
<accession>A0A2N3YFC0</accession>
<proteinExistence type="inferred from homology"/>
<protein>
    <recommendedName>
        <fullName evidence="3">DNA topoisomerase (ATP-hydrolyzing)</fullName>
        <ecNumber evidence="3">5.6.2.2</ecNumber>
    </recommendedName>
</protein>
<dbReference type="CDD" id="cd00187">
    <property type="entry name" value="TOP4c"/>
    <property type="match status" value="1"/>
</dbReference>
<dbReference type="SUPFAM" id="SSF101904">
    <property type="entry name" value="GyrA/ParC C-terminal domain-like"/>
    <property type="match status" value="1"/>
</dbReference>
<comment type="caution">
    <text evidence="10">The sequence shown here is derived from an EMBL/GenBank/DDBJ whole genome shotgun (WGS) entry which is preliminary data.</text>
</comment>
<dbReference type="PROSITE" id="PS52040">
    <property type="entry name" value="TOPO_IIA"/>
    <property type="match status" value="1"/>
</dbReference>
<dbReference type="OrthoDB" id="9806486at2"/>
<dbReference type="RefSeq" id="WP_101394265.1">
    <property type="nucleotide sequence ID" value="NZ_PJNE01000001.1"/>
</dbReference>
<dbReference type="Gene3D" id="3.30.1360.40">
    <property type="match status" value="1"/>
</dbReference>
<dbReference type="Gene3D" id="3.90.199.10">
    <property type="entry name" value="Topoisomerase II, domain 5"/>
    <property type="match status" value="1"/>
</dbReference>
<dbReference type="InterPro" id="IPR002205">
    <property type="entry name" value="Topo_IIA_dom_A"/>
</dbReference>
<dbReference type="GO" id="GO:0003677">
    <property type="term" value="F:DNA binding"/>
    <property type="evidence" value="ECO:0007669"/>
    <property type="project" value="UniProtKB-UniRule"/>
</dbReference>
<evidence type="ECO:0000256" key="5">
    <source>
        <dbReference type="ARBA" id="ARBA00023125"/>
    </source>
</evidence>
<dbReference type="EC" id="5.6.2.2" evidence="3"/>
<dbReference type="EMBL" id="PJNE01000001">
    <property type="protein sequence ID" value="PKW25562.1"/>
    <property type="molecule type" value="Genomic_DNA"/>
</dbReference>
<feature type="coiled-coil region" evidence="8">
    <location>
        <begin position="445"/>
        <end position="472"/>
    </location>
</feature>
<dbReference type="SUPFAM" id="SSF56719">
    <property type="entry name" value="Type II DNA topoisomerase"/>
    <property type="match status" value="1"/>
</dbReference>
<feature type="domain" description="Topo IIA-type catalytic" evidence="9">
    <location>
        <begin position="43"/>
        <end position="509"/>
    </location>
</feature>
<evidence type="ECO:0000256" key="4">
    <source>
        <dbReference type="ARBA" id="ARBA00023029"/>
    </source>
</evidence>
<comment type="catalytic activity">
    <reaction evidence="1 7">
        <text>ATP-dependent breakage, passage and rejoining of double-stranded DNA.</text>
        <dbReference type="EC" id="5.6.2.2"/>
    </reaction>
</comment>
<dbReference type="InterPro" id="IPR006691">
    <property type="entry name" value="GyrA/parC_rep"/>
</dbReference>
<dbReference type="GO" id="GO:0005524">
    <property type="term" value="F:ATP binding"/>
    <property type="evidence" value="ECO:0007669"/>
    <property type="project" value="InterPro"/>
</dbReference>
<keyword evidence="8" id="KW-0175">Coiled coil</keyword>